<protein>
    <submittedName>
        <fullName evidence="1">Putative secreted protein</fullName>
    </submittedName>
</protein>
<evidence type="ECO:0000313" key="1">
    <source>
        <dbReference type="EMBL" id="MBW61607.1"/>
    </source>
</evidence>
<sequence>MFWFSFSFSSLFSMDRCRSIEFLANSVSSNCANAPFSCVNSSSPLTPISKITSRSLPAASLASNKIDGFLRTSAKIDVCGAAKRCNCAAKLVAIVVPHEFQHF</sequence>
<reference evidence="1" key="1">
    <citation type="submission" date="2018-01" db="EMBL/GenBank/DDBJ databases">
        <title>An insight into the sialome of Amazonian anophelines.</title>
        <authorList>
            <person name="Ribeiro J.M."/>
            <person name="Scarpassa V."/>
            <person name="Calvo E."/>
        </authorList>
    </citation>
    <scope>NUCLEOTIDE SEQUENCE</scope>
    <source>
        <tissue evidence="1">Salivary glands</tissue>
    </source>
</reference>
<name>A0A2M4C8F4_9DIPT</name>
<accession>A0A2M4C8F4</accession>
<dbReference type="AlphaFoldDB" id="A0A2M4C8F4"/>
<organism evidence="1">
    <name type="scientific">Anopheles marajoara</name>
    <dbReference type="NCBI Taxonomy" id="58244"/>
    <lineage>
        <taxon>Eukaryota</taxon>
        <taxon>Metazoa</taxon>
        <taxon>Ecdysozoa</taxon>
        <taxon>Arthropoda</taxon>
        <taxon>Hexapoda</taxon>
        <taxon>Insecta</taxon>
        <taxon>Pterygota</taxon>
        <taxon>Neoptera</taxon>
        <taxon>Endopterygota</taxon>
        <taxon>Diptera</taxon>
        <taxon>Nematocera</taxon>
        <taxon>Culicoidea</taxon>
        <taxon>Culicidae</taxon>
        <taxon>Anophelinae</taxon>
        <taxon>Anopheles</taxon>
    </lineage>
</organism>
<dbReference type="EMBL" id="GGFJ01012466">
    <property type="protein sequence ID" value="MBW61607.1"/>
    <property type="molecule type" value="Transcribed_RNA"/>
</dbReference>
<proteinExistence type="predicted"/>